<evidence type="ECO:0000256" key="2">
    <source>
        <dbReference type="ARBA" id="ARBA00022840"/>
    </source>
</evidence>
<dbReference type="SUPFAM" id="SSF52540">
    <property type="entry name" value="P-loop containing nucleoside triphosphate hydrolases"/>
    <property type="match status" value="1"/>
</dbReference>
<organism evidence="9 10">
    <name type="scientific">Candidatus Magnetobacterium casense</name>
    <dbReference type="NCBI Taxonomy" id="1455061"/>
    <lineage>
        <taxon>Bacteria</taxon>
        <taxon>Pseudomonadati</taxon>
        <taxon>Nitrospirota</taxon>
        <taxon>Thermodesulfovibrionia</taxon>
        <taxon>Thermodesulfovibrionales</taxon>
        <taxon>Candidatus Magnetobacteriaceae</taxon>
        <taxon>Candidatus Magnetobacterium</taxon>
    </lineage>
</organism>
<keyword evidence="1" id="KW-0547">Nucleotide-binding</keyword>
<evidence type="ECO:0000313" key="9">
    <source>
        <dbReference type="EMBL" id="MBV6341779.1"/>
    </source>
</evidence>
<evidence type="ECO:0000256" key="4">
    <source>
        <dbReference type="ARBA" id="ARBA00023163"/>
    </source>
</evidence>
<keyword evidence="4" id="KW-0804">Transcription</keyword>
<dbReference type="SUPFAM" id="SSF52172">
    <property type="entry name" value="CheY-like"/>
    <property type="match status" value="1"/>
</dbReference>
<dbReference type="PROSITE" id="PS50110">
    <property type="entry name" value="RESPONSE_REGULATORY"/>
    <property type="match status" value="1"/>
</dbReference>
<dbReference type="CDD" id="cd00009">
    <property type="entry name" value="AAA"/>
    <property type="match status" value="1"/>
</dbReference>
<dbReference type="InterPro" id="IPR001789">
    <property type="entry name" value="Sig_transdc_resp-reg_receiver"/>
</dbReference>
<dbReference type="PANTHER" id="PTHR32071:SF119">
    <property type="entry name" value="SIGMA L-DEPENDENT TRANSCRIPTIONAL REGULATOR YPLP-RELATED"/>
    <property type="match status" value="1"/>
</dbReference>
<dbReference type="SMART" id="SM00382">
    <property type="entry name" value="AAA"/>
    <property type="match status" value="1"/>
</dbReference>
<evidence type="ECO:0000259" key="7">
    <source>
        <dbReference type="PROSITE" id="PS50045"/>
    </source>
</evidence>
<feature type="domain" description="Response regulatory" evidence="8">
    <location>
        <begin position="4"/>
        <end position="115"/>
    </location>
</feature>
<dbReference type="Pfam" id="PF25601">
    <property type="entry name" value="AAA_lid_14"/>
    <property type="match status" value="1"/>
</dbReference>
<dbReference type="PRINTS" id="PR01590">
    <property type="entry name" value="HTHFIS"/>
</dbReference>
<dbReference type="Pfam" id="PF00072">
    <property type="entry name" value="Response_reg"/>
    <property type="match status" value="1"/>
</dbReference>
<evidence type="ECO:0000256" key="5">
    <source>
        <dbReference type="PROSITE-ProRule" id="PRU00169"/>
    </source>
</evidence>
<dbReference type="InterPro" id="IPR002078">
    <property type="entry name" value="Sigma_54_int"/>
</dbReference>
<dbReference type="SUPFAM" id="SSF46689">
    <property type="entry name" value="Homeodomain-like"/>
    <property type="match status" value="1"/>
</dbReference>
<evidence type="ECO:0000259" key="8">
    <source>
        <dbReference type="PROSITE" id="PS50110"/>
    </source>
</evidence>
<evidence type="ECO:0000313" key="10">
    <source>
        <dbReference type="Proteomes" id="UP001196980"/>
    </source>
</evidence>
<dbReference type="Gene3D" id="1.10.10.60">
    <property type="entry name" value="Homeodomain-like"/>
    <property type="match status" value="1"/>
</dbReference>
<protein>
    <submittedName>
        <fullName evidence="9">Sigma-54-dependent Fis family transcriptional regulator</fullName>
    </submittedName>
</protein>
<sequence length="489" mass="53720">MVKELLLIDDDMAAAVAAEQALAPMGFTIRHSPDLQSALQMLRATDQIVLLKTSMPQSSGLDVLLRVRSVYPDSTVIALCAHGDSHAATLRAGAFACLNVPTDVEELKVVVEKAAQDMAQRLELSRLRALHCTRDLNPLTGKSKKMAKVLKDMEREASNHGATLIEGECGTGKEFIARAIHNLGSRRDGPFVSVNTTAIPGELLDAMLFGELNDPLRQRHTPVACGRLARTNGGTIFIDEVSKLDLALQQRLLSFISTGQYIPVGGTSAVVADVRVIAATSKDLKGAVTGATFNPELYDLLHRHEIKLPPLRERKEDILPIAEHFLESSRRKYDTDIKEFSDAAKALMLNYRWPGNVSELKRTVFRAAALSEGAMIDDKDLLVTEERPCSMHDFLKDKLSKYLKDITQLNDGNLYNTIIAEVEKSLISIVLAETNGNQLKASRALGINRNTLRAKLKQYQISINDTKKEHSEDSSTQLPHAGAMPPVNT</sequence>
<proteinExistence type="predicted"/>
<name>A0ABS6RYR2_9BACT</name>
<dbReference type="InterPro" id="IPR002197">
    <property type="entry name" value="HTH_Fis"/>
</dbReference>
<dbReference type="Pfam" id="PF00158">
    <property type="entry name" value="Sigma54_activat"/>
    <property type="match status" value="1"/>
</dbReference>
<comment type="caution">
    <text evidence="9">The sequence shown here is derived from an EMBL/GenBank/DDBJ whole genome shotgun (WGS) entry which is preliminary data.</text>
</comment>
<dbReference type="Gene3D" id="3.40.50.2300">
    <property type="match status" value="1"/>
</dbReference>
<accession>A0ABS6RYR2</accession>
<dbReference type="InterPro" id="IPR003593">
    <property type="entry name" value="AAA+_ATPase"/>
</dbReference>
<evidence type="ECO:0000256" key="1">
    <source>
        <dbReference type="ARBA" id="ARBA00022741"/>
    </source>
</evidence>
<feature type="region of interest" description="Disordered" evidence="6">
    <location>
        <begin position="466"/>
        <end position="489"/>
    </location>
</feature>
<feature type="domain" description="Sigma-54 factor interaction" evidence="7">
    <location>
        <begin position="139"/>
        <end position="369"/>
    </location>
</feature>
<reference evidence="9 10" key="1">
    <citation type="journal article" date="2020" name="J Geophys Res Biogeosci">
        <title>Magnetotaxis as an Adaptation to Enable Bacterial Shuttling of Microbial Sulfur and Sulfur Cycling Across Aquatic Oxic#Anoxic Interfaces.</title>
        <authorList>
            <person name="Li J."/>
            <person name="Liu P."/>
            <person name="Wang J."/>
            <person name="Roberts A.P."/>
            <person name="Pan Y."/>
        </authorList>
    </citation>
    <scope>NUCLEOTIDE SEQUENCE [LARGE SCALE GENOMIC DNA]</scope>
    <source>
        <strain evidence="9 10">MYR-1_YQ</strain>
    </source>
</reference>
<keyword evidence="10" id="KW-1185">Reference proteome</keyword>
<evidence type="ECO:0000256" key="3">
    <source>
        <dbReference type="ARBA" id="ARBA00023015"/>
    </source>
</evidence>
<dbReference type="InterPro" id="IPR009057">
    <property type="entry name" value="Homeodomain-like_sf"/>
</dbReference>
<dbReference type="EMBL" id="JABXWD010000150">
    <property type="protein sequence ID" value="MBV6341779.1"/>
    <property type="molecule type" value="Genomic_DNA"/>
</dbReference>
<dbReference type="Proteomes" id="UP001196980">
    <property type="component" value="Unassembled WGS sequence"/>
</dbReference>
<keyword evidence="3" id="KW-0805">Transcription regulation</keyword>
<evidence type="ECO:0000256" key="6">
    <source>
        <dbReference type="SAM" id="MobiDB-lite"/>
    </source>
</evidence>
<dbReference type="InterPro" id="IPR027417">
    <property type="entry name" value="P-loop_NTPase"/>
</dbReference>
<dbReference type="SMART" id="SM00448">
    <property type="entry name" value="REC"/>
    <property type="match status" value="1"/>
</dbReference>
<dbReference type="RefSeq" id="WP_218252409.1">
    <property type="nucleotide sequence ID" value="NZ_JABXWD010000150.1"/>
</dbReference>
<dbReference type="Gene3D" id="3.40.50.300">
    <property type="entry name" value="P-loop containing nucleotide triphosphate hydrolases"/>
    <property type="match status" value="1"/>
</dbReference>
<dbReference type="InterPro" id="IPR058031">
    <property type="entry name" value="AAA_lid_NorR"/>
</dbReference>
<keyword evidence="2" id="KW-0067">ATP-binding</keyword>
<gene>
    <name evidence="9" type="ORF">HWQ67_09300</name>
</gene>
<dbReference type="Pfam" id="PF02954">
    <property type="entry name" value="HTH_8"/>
    <property type="match status" value="1"/>
</dbReference>
<dbReference type="InterPro" id="IPR011006">
    <property type="entry name" value="CheY-like_superfamily"/>
</dbReference>
<dbReference type="PANTHER" id="PTHR32071">
    <property type="entry name" value="TRANSCRIPTIONAL REGULATORY PROTEIN"/>
    <property type="match status" value="1"/>
</dbReference>
<dbReference type="PROSITE" id="PS50045">
    <property type="entry name" value="SIGMA54_INTERACT_4"/>
    <property type="match status" value="1"/>
</dbReference>
<comment type="caution">
    <text evidence="5">Lacks conserved residue(s) required for the propagation of feature annotation.</text>
</comment>
<dbReference type="Gene3D" id="1.10.8.60">
    <property type="match status" value="1"/>
</dbReference>